<reference evidence="1" key="1">
    <citation type="submission" date="2020-07" db="EMBL/GenBank/DDBJ databases">
        <title>Unique genomic features of the anaerobic methanotrophic archaea.</title>
        <authorList>
            <person name="Chadwick G.L."/>
            <person name="Skennerton C.T."/>
            <person name="Laso-Perez R."/>
            <person name="Leu A.O."/>
            <person name="Speth D.R."/>
            <person name="Yu H."/>
            <person name="Morgan-Lang C."/>
            <person name="Hatzenpichler R."/>
            <person name="Goudeau D."/>
            <person name="Malmstrom R."/>
            <person name="Brazelton W.J."/>
            <person name="Woyke T."/>
            <person name="Hallam S.J."/>
            <person name="Tyson G.W."/>
            <person name="Wegener G."/>
            <person name="Boetius A."/>
            <person name="Orphan V."/>
        </authorList>
    </citation>
    <scope>NUCLEOTIDE SEQUENCE</scope>
</reference>
<proteinExistence type="predicted"/>
<organism evidence="1">
    <name type="scientific">uncultured Methanosarcinales archaeon</name>
    <dbReference type="NCBI Taxonomy" id="183757"/>
    <lineage>
        <taxon>Archaea</taxon>
        <taxon>Methanobacteriati</taxon>
        <taxon>Methanobacteriota</taxon>
        <taxon>Stenosarchaea group</taxon>
        <taxon>Methanomicrobia</taxon>
        <taxon>Methanosarcinales</taxon>
        <taxon>environmental samples</taxon>
    </lineage>
</organism>
<name>A0A7H1KNU7_9EURY</name>
<gene>
    <name evidence="1" type="ORF">BFFPPMPJ_00016</name>
</gene>
<accession>A0A7H1KNU7</accession>
<dbReference type="EMBL" id="MT776527">
    <property type="protein sequence ID" value="QNT35611.1"/>
    <property type="molecule type" value="Genomic_DNA"/>
</dbReference>
<sequence>MKGLEIGNHWRYLDIAFLDFIRKQWKLSKIFPRSAGKDVQTSEIVEILTPYRCPESNAARPRNR</sequence>
<protein>
    <submittedName>
        <fullName evidence="1">Uncharacterized protein</fullName>
    </submittedName>
</protein>
<evidence type="ECO:0000313" key="1">
    <source>
        <dbReference type="EMBL" id="QNT35611.1"/>
    </source>
</evidence>
<dbReference type="AlphaFoldDB" id="A0A7H1KNU7"/>